<organism evidence="15 16">
    <name type="scientific">Acer yangbiense</name>
    <dbReference type="NCBI Taxonomy" id="1000413"/>
    <lineage>
        <taxon>Eukaryota</taxon>
        <taxon>Viridiplantae</taxon>
        <taxon>Streptophyta</taxon>
        <taxon>Embryophyta</taxon>
        <taxon>Tracheophyta</taxon>
        <taxon>Spermatophyta</taxon>
        <taxon>Magnoliopsida</taxon>
        <taxon>eudicotyledons</taxon>
        <taxon>Gunneridae</taxon>
        <taxon>Pentapetalae</taxon>
        <taxon>rosids</taxon>
        <taxon>malvids</taxon>
        <taxon>Sapindales</taxon>
        <taxon>Sapindaceae</taxon>
        <taxon>Hippocastanoideae</taxon>
        <taxon>Acereae</taxon>
        <taxon>Acer</taxon>
    </lineage>
</organism>
<evidence type="ECO:0000256" key="2">
    <source>
        <dbReference type="ARBA" id="ARBA00022527"/>
    </source>
</evidence>
<dbReference type="SUPFAM" id="SSF56112">
    <property type="entry name" value="Protein kinase-like (PK-like)"/>
    <property type="match status" value="1"/>
</dbReference>
<keyword evidence="8" id="KW-0067">ATP-binding</keyword>
<evidence type="ECO:0000313" key="15">
    <source>
        <dbReference type="EMBL" id="TXG47156.1"/>
    </source>
</evidence>
<evidence type="ECO:0000256" key="3">
    <source>
        <dbReference type="ARBA" id="ARBA00022679"/>
    </source>
</evidence>
<proteinExistence type="predicted"/>
<evidence type="ECO:0000259" key="14">
    <source>
        <dbReference type="PROSITE" id="PS51473"/>
    </source>
</evidence>
<dbReference type="PROSITE" id="PS50011">
    <property type="entry name" value="PROTEIN_KINASE_DOM"/>
    <property type="match status" value="1"/>
</dbReference>
<dbReference type="Gene3D" id="1.10.510.10">
    <property type="entry name" value="Transferase(Phosphotransferase) domain 1"/>
    <property type="match status" value="1"/>
</dbReference>
<keyword evidence="2" id="KW-0723">Serine/threonine-protein kinase</keyword>
<evidence type="ECO:0000256" key="8">
    <source>
        <dbReference type="ARBA" id="ARBA00022840"/>
    </source>
</evidence>
<dbReference type="EMBL" id="VAHF01000013">
    <property type="protein sequence ID" value="TXG47156.1"/>
    <property type="molecule type" value="Genomic_DNA"/>
</dbReference>
<feature type="domain" description="Protein kinase" evidence="13">
    <location>
        <begin position="169"/>
        <end position="358"/>
    </location>
</feature>
<accession>A0A5C7GSQ9</accession>
<dbReference type="InterPro" id="IPR011009">
    <property type="entry name" value="Kinase-like_dom_sf"/>
</dbReference>
<keyword evidence="16" id="KW-1185">Reference proteome</keyword>
<comment type="catalytic activity">
    <reaction evidence="11">
        <text>L-seryl-[protein] + ATP = O-phospho-L-seryl-[protein] + ADP + H(+)</text>
        <dbReference type="Rhea" id="RHEA:17989"/>
        <dbReference type="Rhea" id="RHEA-COMP:9863"/>
        <dbReference type="Rhea" id="RHEA-COMP:11604"/>
        <dbReference type="ChEBI" id="CHEBI:15378"/>
        <dbReference type="ChEBI" id="CHEBI:29999"/>
        <dbReference type="ChEBI" id="CHEBI:30616"/>
        <dbReference type="ChEBI" id="CHEBI:83421"/>
        <dbReference type="ChEBI" id="CHEBI:456216"/>
        <dbReference type="EC" id="2.7.11.1"/>
    </reaction>
</comment>
<dbReference type="FunFam" id="3.30.430.20:FF:000009">
    <property type="entry name" value="Cysteine-rich receptor-like protein kinase 28"/>
    <property type="match status" value="1"/>
</dbReference>
<dbReference type="InterPro" id="IPR038408">
    <property type="entry name" value="GNK2_sf"/>
</dbReference>
<evidence type="ECO:0000256" key="11">
    <source>
        <dbReference type="ARBA" id="ARBA00048679"/>
    </source>
</evidence>
<evidence type="ECO:0000313" key="16">
    <source>
        <dbReference type="Proteomes" id="UP000323000"/>
    </source>
</evidence>
<dbReference type="GO" id="GO:0005524">
    <property type="term" value="F:ATP binding"/>
    <property type="evidence" value="ECO:0007669"/>
    <property type="project" value="UniProtKB-KW"/>
</dbReference>
<feature type="chain" id="PRO_5022785110" description="non-specific serine/threonine protein kinase" evidence="12">
    <location>
        <begin position="27"/>
        <end position="358"/>
    </location>
</feature>
<evidence type="ECO:0000256" key="5">
    <source>
        <dbReference type="ARBA" id="ARBA00022737"/>
    </source>
</evidence>
<dbReference type="GO" id="GO:0004674">
    <property type="term" value="F:protein serine/threonine kinase activity"/>
    <property type="evidence" value="ECO:0007669"/>
    <property type="project" value="UniProtKB-KW"/>
</dbReference>
<evidence type="ECO:0000256" key="4">
    <source>
        <dbReference type="ARBA" id="ARBA00022729"/>
    </source>
</evidence>
<feature type="domain" description="Gnk2-homologous" evidence="14">
    <location>
        <begin position="24"/>
        <end position="132"/>
    </location>
</feature>
<dbReference type="Pfam" id="PF00069">
    <property type="entry name" value="Pkinase"/>
    <property type="match status" value="1"/>
</dbReference>
<keyword evidence="4 12" id="KW-0732">Signal</keyword>
<dbReference type="InterPro" id="IPR002902">
    <property type="entry name" value="GNK2"/>
</dbReference>
<dbReference type="FunFam" id="3.30.430.20:FF:000007">
    <property type="entry name" value="Cysteine-rich receptor-like protein kinase 11"/>
    <property type="match status" value="1"/>
</dbReference>
<evidence type="ECO:0000256" key="7">
    <source>
        <dbReference type="ARBA" id="ARBA00022777"/>
    </source>
</evidence>
<comment type="caution">
    <text evidence="15">The sequence shown here is derived from an EMBL/GenBank/DDBJ whole genome shotgun (WGS) entry which is preliminary data.</text>
</comment>
<dbReference type="AlphaFoldDB" id="A0A5C7GSQ9"/>
<dbReference type="Pfam" id="PF01657">
    <property type="entry name" value="Stress-antifung"/>
    <property type="match status" value="2"/>
</dbReference>
<dbReference type="InterPro" id="IPR008271">
    <property type="entry name" value="Ser/Thr_kinase_AS"/>
</dbReference>
<evidence type="ECO:0000256" key="10">
    <source>
        <dbReference type="ARBA" id="ARBA00047899"/>
    </source>
</evidence>
<dbReference type="InterPro" id="IPR000719">
    <property type="entry name" value="Prot_kinase_dom"/>
</dbReference>
<dbReference type="CDD" id="cd23509">
    <property type="entry name" value="Gnk2-like"/>
    <property type="match status" value="2"/>
</dbReference>
<evidence type="ECO:0000256" key="6">
    <source>
        <dbReference type="ARBA" id="ARBA00022741"/>
    </source>
</evidence>
<keyword evidence="7" id="KW-0418">Kinase</keyword>
<keyword evidence="9" id="KW-0325">Glycoprotein</keyword>
<keyword evidence="6" id="KW-0547">Nucleotide-binding</keyword>
<comment type="catalytic activity">
    <reaction evidence="10">
        <text>L-threonyl-[protein] + ATP = O-phospho-L-threonyl-[protein] + ADP + H(+)</text>
        <dbReference type="Rhea" id="RHEA:46608"/>
        <dbReference type="Rhea" id="RHEA-COMP:11060"/>
        <dbReference type="Rhea" id="RHEA-COMP:11605"/>
        <dbReference type="ChEBI" id="CHEBI:15378"/>
        <dbReference type="ChEBI" id="CHEBI:30013"/>
        <dbReference type="ChEBI" id="CHEBI:30616"/>
        <dbReference type="ChEBI" id="CHEBI:61977"/>
        <dbReference type="ChEBI" id="CHEBI:456216"/>
        <dbReference type="EC" id="2.7.11.1"/>
    </reaction>
</comment>
<dbReference type="Gene3D" id="3.30.430.20">
    <property type="entry name" value="Gnk2 domain, C-X8-C-X2-C motif"/>
    <property type="match status" value="2"/>
</dbReference>
<evidence type="ECO:0000256" key="1">
    <source>
        <dbReference type="ARBA" id="ARBA00012513"/>
    </source>
</evidence>
<name>A0A5C7GSQ9_9ROSI</name>
<dbReference type="FunFam" id="1.10.510.10:FF:001023">
    <property type="entry name" value="Os07g0541700 protein"/>
    <property type="match status" value="1"/>
</dbReference>
<sequence length="358" mass="40925">MHNRWNGVLSLFSYLLLSISFSLTNGEDYCYDGNFFPINSTYDSNRNLILSSLASYVPINNGSFYYTSVGQDPNKVYALALCRGDSPSSKNCINCVKATSQEIMTNCPNQKEAFMWGKTEPPCLVRYADHPTTGKFDLPPSRIHYFGNLTENVKPNLTDFDQIWETLMESLVKKVFKGSSGIKYFATEEANLNSFQKIYTLMQCTPDLSRSDCDLCLRQSVADYQRCCRTYYANAGNVERANCYFGWALFPFYSPHTEAPPSPSTDPLQKNATVNYYKDPIKREHLDWQERYKIIRGIARGLLYLHEDSRLRIIHRDLKASNILLDSDMNLKISDFGMARLFEIDKTHISTSKVVGTL</sequence>
<keyword evidence="5" id="KW-0677">Repeat</keyword>
<dbReference type="PROSITE" id="PS51473">
    <property type="entry name" value="GNK2"/>
    <property type="match status" value="2"/>
</dbReference>
<dbReference type="PANTHER" id="PTHR32099">
    <property type="entry name" value="CYSTEINE-RICH REPEAT SECRETORY PROTEIN"/>
    <property type="match status" value="1"/>
</dbReference>
<protein>
    <recommendedName>
        <fullName evidence="1">non-specific serine/threonine protein kinase</fullName>
        <ecNumber evidence="1">2.7.11.1</ecNumber>
    </recommendedName>
</protein>
<dbReference type="OrthoDB" id="2015071at2759"/>
<reference evidence="16" key="1">
    <citation type="journal article" date="2019" name="Gigascience">
        <title>De novo genome assembly of the endangered Acer yangbiense, a plant species with extremely small populations endemic to Yunnan Province, China.</title>
        <authorList>
            <person name="Yang J."/>
            <person name="Wariss H.M."/>
            <person name="Tao L."/>
            <person name="Zhang R."/>
            <person name="Yun Q."/>
            <person name="Hollingsworth P."/>
            <person name="Dao Z."/>
            <person name="Luo G."/>
            <person name="Guo H."/>
            <person name="Ma Y."/>
            <person name="Sun W."/>
        </authorList>
    </citation>
    <scope>NUCLEOTIDE SEQUENCE [LARGE SCALE GENOMIC DNA]</scope>
    <source>
        <strain evidence="16">cv. Malutang</strain>
    </source>
</reference>
<dbReference type="PROSITE" id="PS00108">
    <property type="entry name" value="PROTEIN_KINASE_ST"/>
    <property type="match status" value="1"/>
</dbReference>
<dbReference type="EC" id="2.7.11.1" evidence="1"/>
<dbReference type="PANTHER" id="PTHR32099:SF92">
    <property type="entry name" value="CYSTEINE-RICH RECEPTOR-LIKE PROTEIN KINASE 11"/>
    <property type="match status" value="1"/>
</dbReference>
<evidence type="ECO:0000259" key="13">
    <source>
        <dbReference type="PROSITE" id="PS50011"/>
    </source>
</evidence>
<evidence type="ECO:0000256" key="9">
    <source>
        <dbReference type="ARBA" id="ARBA00023180"/>
    </source>
</evidence>
<feature type="domain" description="Gnk2-homologous" evidence="14">
    <location>
        <begin position="141"/>
        <end position="252"/>
    </location>
</feature>
<dbReference type="Proteomes" id="UP000323000">
    <property type="component" value="Chromosome 13"/>
</dbReference>
<feature type="signal peptide" evidence="12">
    <location>
        <begin position="1"/>
        <end position="26"/>
    </location>
</feature>
<keyword evidence="3" id="KW-0808">Transferase</keyword>
<gene>
    <name evidence="15" type="ORF">EZV62_026450</name>
</gene>
<evidence type="ECO:0000256" key="12">
    <source>
        <dbReference type="SAM" id="SignalP"/>
    </source>
</evidence>